<evidence type="ECO:0000313" key="2">
    <source>
        <dbReference type="EMBL" id="CCX29679.1"/>
    </source>
</evidence>
<protein>
    <submittedName>
        <fullName evidence="2">Uncharacterized protein</fullName>
    </submittedName>
</protein>
<feature type="region of interest" description="Disordered" evidence="1">
    <location>
        <begin position="1"/>
        <end position="37"/>
    </location>
</feature>
<proteinExistence type="predicted"/>
<evidence type="ECO:0000313" key="3">
    <source>
        <dbReference type="Proteomes" id="UP000018144"/>
    </source>
</evidence>
<organism evidence="2 3">
    <name type="scientific">Pyronema omphalodes (strain CBS 100304)</name>
    <name type="common">Pyronema confluens</name>
    <dbReference type="NCBI Taxonomy" id="1076935"/>
    <lineage>
        <taxon>Eukaryota</taxon>
        <taxon>Fungi</taxon>
        <taxon>Dikarya</taxon>
        <taxon>Ascomycota</taxon>
        <taxon>Pezizomycotina</taxon>
        <taxon>Pezizomycetes</taxon>
        <taxon>Pezizales</taxon>
        <taxon>Pyronemataceae</taxon>
        <taxon>Pyronema</taxon>
    </lineage>
</organism>
<sequence>MFGDETGAMAFTLRSEKKNSSKGPHSSPKRCSRWDLN</sequence>
<gene>
    <name evidence="2" type="ORF">PCON_06340</name>
</gene>
<dbReference type="AlphaFoldDB" id="U4LC57"/>
<accession>U4LC57</accession>
<name>U4LC57_PYROM</name>
<dbReference type="EMBL" id="HF935309">
    <property type="protein sequence ID" value="CCX29679.1"/>
    <property type="molecule type" value="Genomic_DNA"/>
</dbReference>
<reference evidence="2 3" key="1">
    <citation type="journal article" date="2013" name="PLoS Genet.">
        <title>The genome and development-dependent transcriptomes of Pyronema confluens: a window into fungal evolution.</title>
        <authorList>
            <person name="Traeger S."/>
            <person name="Altegoer F."/>
            <person name="Freitag M."/>
            <person name="Gabaldon T."/>
            <person name="Kempken F."/>
            <person name="Kumar A."/>
            <person name="Marcet-Houben M."/>
            <person name="Poggeler S."/>
            <person name="Stajich J.E."/>
            <person name="Nowrousian M."/>
        </authorList>
    </citation>
    <scope>NUCLEOTIDE SEQUENCE [LARGE SCALE GENOMIC DNA]</scope>
    <source>
        <strain evidence="3">CBS 100304</strain>
        <tissue evidence="2">Vegetative mycelium</tissue>
    </source>
</reference>
<dbReference type="Proteomes" id="UP000018144">
    <property type="component" value="Unassembled WGS sequence"/>
</dbReference>
<evidence type="ECO:0000256" key="1">
    <source>
        <dbReference type="SAM" id="MobiDB-lite"/>
    </source>
</evidence>
<keyword evidence="3" id="KW-1185">Reference proteome</keyword>